<dbReference type="InterPro" id="IPR049053">
    <property type="entry name" value="AFCA-like_C"/>
</dbReference>
<proteinExistence type="predicted"/>
<evidence type="ECO:0000259" key="2">
    <source>
        <dbReference type="Pfam" id="PF00754"/>
    </source>
</evidence>
<dbReference type="InterPro" id="IPR054363">
    <property type="entry name" value="GH95_cat"/>
</dbReference>
<dbReference type="InterPro" id="IPR008928">
    <property type="entry name" value="6-hairpin_glycosidase_sf"/>
</dbReference>
<evidence type="ECO:0000259" key="3">
    <source>
        <dbReference type="Pfam" id="PF14498"/>
    </source>
</evidence>
<dbReference type="InterPro" id="IPR000421">
    <property type="entry name" value="FA58C"/>
</dbReference>
<dbReference type="Pfam" id="PF14498">
    <property type="entry name" value="Glyco_hyd_65N_2"/>
    <property type="match status" value="2"/>
</dbReference>
<dbReference type="RefSeq" id="WP_264490093.1">
    <property type="nucleotide sequence ID" value="NZ_JAPDDT010000019.1"/>
</dbReference>
<keyword evidence="6" id="KW-0378">Hydrolase</keyword>
<feature type="domain" description="Glycosyl hydrolase family 95 catalytic" evidence="5">
    <location>
        <begin position="406"/>
        <end position="794"/>
    </location>
</feature>
<feature type="domain" description="Alpha fucosidase A-like C-terminal" evidence="4">
    <location>
        <begin position="796"/>
        <end position="893"/>
    </location>
</feature>
<keyword evidence="1" id="KW-0732">Signal</keyword>
<dbReference type="Gene3D" id="2.60.120.260">
    <property type="entry name" value="Galactose-binding domain-like"/>
    <property type="match status" value="1"/>
</dbReference>
<dbReference type="Pfam" id="PF00754">
    <property type="entry name" value="F5_F8_type_C"/>
    <property type="match status" value="1"/>
</dbReference>
<evidence type="ECO:0000313" key="6">
    <source>
        <dbReference type="EMBL" id="MCW1925985.1"/>
    </source>
</evidence>
<feature type="chain" id="PRO_5045327584" evidence="1">
    <location>
        <begin position="24"/>
        <end position="998"/>
    </location>
</feature>
<dbReference type="InterPro" id="IPR008979">
    <property type="entry name" value="Galactose-bd-like_sf"/>
</dbReference>
<comment type="caution">
    <text evidence="6">The sequence shown here is derived from an EMBL/GenBank/DDBJ whole genome shotgun (WGS) entry which is preliminary data.</text>
</comment>
<sequence length="998" mass="108374">MFLSAFLYRCLAASLVAAAAALAGPLEIRFATPATDWESQALPIGNGRVGAMIYGSPLAERMQFNEITLWTGGANPSGGYDVNSFGAYQNFGDLYLEEGAAGPTVSWPTLADHMAASSTETVAKSVDGSVDTKWCFEHLNKTVIWQASYPAPVVFTGYSLASANDVAARDPKTWTFEGSNDGSSWTQLDSRNLSAATTPVWPFPNRKQTVNFTAATSGAYTHYRFVFAPNTAVPHFQVAEITLTPALTTAVPANLVRSLDVADSIHRVTWIRNGVNFLRESFASHPHQIIATRFSADQAGKISTSFRLVGAHAETTVAAGSEIGFAAVLSNNGLRYATRVRVLHTGGSLTVSGNTLRAENCDSLVILHAAATDYALDATTTPAFRNGINPAVPVAARLNAAQALGYDGLKTAHLADYHALFNRVTLDLGAAPAETLTPARLTAYKAGGTDRHLESLLFQFGRYLLISCSRDSLPANLQGLWNNSNNPPWFSDYHVNINLQMNYWMAEPANLSECHEPLFRYLGAIAPLSRTATKASFGAETPGWTMRTSVNPFGGHGWDWDTPSSAWLARHYWEHYAHSGDTAFLQGTAWPVMKEICEFWIARLVTRPDGKLVGPNGWSPEHGPTEDGVSYVQEIVWDLFSNTIAAADVLGIEPEFRALLADKRSRLLVPGIGSWGQVMEWTTERPTIEHDGHRHTSHLYAAYPGSQFNPVETPAYVAAAKISLQDRGTTGDSRRSWTWPWRAALWARLGDPNKAYDMVRGLLTYNTMSNLYTTHTPFQIDGNLGFPAAVCEMLVQSHAGEVSVLPALPSAWASGSFTGIRARGGYEVDAAWQGGIPTALAVRSSRAQAIKLRLPASISSPGAFVRSGNSVRSVTRQNGVLDFPAEAGASYQIDTRVNDTGDADGDGFNTEAEWLAGTDPARGDSLPRLRVTRTEQSLGLEWNEIPGREYILQSSADLDEWTDLITRQSTAETTASHPLPAGEPDHRFYRISIRLGAP</sequence>
<dbReference type="Pfam" id="PF21307">
    <property type="entry name" value="Glyco_hydro_95_C"/>
    <property type="match status" value="1"/>
</dbReference>
<dbReference type="EMBL" id="JAPDDT010000019">
    <property type="protein sequence ID" value="MCW1925985.1"/>
    <property type="molecule type" value="Genomic_DNA"/>
</dbReference>
<dbReference type="Proteomes" id="UP001320876">
    <property type="component" value="Unassembled WGS sequence"/>
</dbReference>
<protein>
    <submittedName>
        <fullName evidence="6">Glycoside hydrolase family 95 protein</fullName>
    </submittedName>
</protein>
<name>A0ABT3GR75_9BACT</name>
<dbReference type="GO" id="GO:0016787">
    <property type="term" value="F:hydrolase activity"/>
    <property type="evidence" value="ECO:0007669"/>
    <property type="project" value="UniProtKB-KW"/>
</dbReference>
<dbReference type="PANTHER" id="PTHR31084">
    <property type="entry name" value="ALPHA-L-FUCOSIDASE 2"/>
    <property type="match status" value="1"/>
</dbReference>
<reference evidence="6 7" key="1">
    <citation type="submission" date="2022-10" db="EMBL/GenBank/DDBJ databases">
        <title>Luteolibacter arcticus strain CCTCC AB 2014275, whole genome shotgun sequencing project.</title>
        <authorList>
            <person name="Zhao G."/>
            <person name="Shen L."/>
        </authorList>
    </citation>
    <scope>NUCLEOTIDE SEQUENCE [LARGE SCALE GENOMIC DNA]</scope>
    <source>
        <strain evidence="6 7">CCTCC AB 2014275</strain>
    </source>
</reference>
<dbReference type="Gene3D" id="1.50.10.10">
    <property type="match status" value="1"/>
</dbReference>
<dbReference type="PANTHER" id="PTHR31084:SF3">
    <property type="entry name" value="ALPHA-FUCOSIDASE A"/>
    <property type="match status" value="1"/>
</dbReference>
<evidence type="ECO:0000256" key="1">
    <source>
        <dbReference type="SAM" id="SignalP"/>
    </source>
</evidence>
<dbReference type="Pfam" id="PF22124">
    <property type="entry name" value="Glyco_hydro_95_cat"/>
    <property type="match status" value="1"/>
</dbReference>
<evidence type="ECO:0000259" key="4">
    <source>
        <dbReference type="Pfam" id="PF21307"/>
    </source>
</evidence>
<dbReference type="SUPFAM" id="SSF49785">
    <property type="entry name" value="Galactose-binding domain-like"/>
    <property type="match status" value="1"/>
</dbReference>
<feature type="signal peptide" evidence="1">
    <location>
        <begin position="1"/>
        <end position="23"/>
    </location>
</feature>
<feature type="domain" description="Glycosyl hydrolase family 95 N-terminal" evidence="3">
    <location>
        <begin position="28"/>
        <end position="81"/>
    </location>
</feature>
<feature type="domain" description="Glycosyl hydrolase family 95 N-terminal" evidence="3">
    <location>
        <begin position="233"/>
        <end position="375"/>
    </location>
</feature>
<keyword evidence="7" id="KW-1185">Reference proteome</keyword>
<dbReference type="SUPFAM" id="SSF48208">
    <property type="entry name" value="Six-hairpin glycosidases"/>
    <property type="match status" value="1"/>
</dbReference>
<gene>
    <name evidence="6" type="ORF">OKA05_25725</name>
</gene>
<dbReference type="InterPro" id="IPR012341">
    <property type="entry name" value="6hp_glycosidase-like_sf"/>
</dbReference>
<organism evidence="6 7">
    <name type="scientific">Luteolibacter arcticus</name>
    <dbReference type="NCBI Taxonomy" id="1581411"/>
    <lineage>
        <taxon>Bacteria</taxon>
        <taxon>Pseudomonadati</taxon>
        <taxon>Verrucomicrobiota</taxon>
        <taxon>Verrucomicrobiia</taxon>
        <taxon>Verrucomicrobiales</taxon>
        <taxon>Verrucomicrobiaceae</taxon>
        <taxon>Luteolibacter</taxon>
    </lineage>
</organism>
<dbReference type="Gene3D" id="2.70.98.50">
    <property type="entry name" value="putative glycoside hydrolase family protein from bacillus halodurans"/>
    <property type="match status" value="1"/>
</dbReference>
<evidence type="ECO:0000259" key="5">
    <source>
        <dbReference type="Pfam" id="PF22124"/>
    </source>
</evidence>
<feature type="domain" description="F5/8 type C" evidence="2">
    <location>
        <begin position="118"/>
        <end position="220"/>
    </location>
</feature>
<evidence type="ECO:0000313" key="7">
    <source>
        <dbReference type="Proteomes" id="UP001320876"/>
    </source>
</evidence>
<accession>A0ABT3GR75</accession>
<dbReference type="InterPro" id="IPR027414">
    <property type="entry name" value="GH95_N_dom"/>
</dbReference>